<evidence type="ECO:0000313" key="2">
    <source>
        <dbReference type="EMBL" id="MSU82189.1"/>
    </source>
</evidence>
<feature type="region of interest" description="Disordered" evidence="1">
    <location>
        <begin position="315"/>
        <end position="354"/>
    </location>
</feature>
<dbReference type="EMBL" id="VULP01000012">
    <property type="protein sequence ID" value="MSU82189.1"/>
    <property type="molecule type" value="Genomic_DNA"/>
</dbReference>
<gene>
    <name evidence="2" type="ORF">FYJ25_07440</name>
</gene>
<dbReference type="Proteomes" id="UP000433359">
    <property type="component" value="Unassembled WGS sequence"/>
</dbReference>
<evidence type="ECO:0000313" key="3">
    <source>
        <dbReference type="Proteomes" id="UP000433359"/>
    </source>
</evidence>
<name>A0A6N7XZC6_9FIRM</name>
<dbReference type="Pfam" id="PF18941">
    <property type="entry name" value="DUF5688"/>
    <property type="match status" value="1"/>
</dbReference>
<proteinExistence type="predicted"/>
<sequence>MKNMEFEKFVENVKETIKDYLPMEYENAIVDLYPHEKLNESYLGMTVRNENQNISPTINLNMFYEQLQRGQFNLDQIMEQMAEVVQMTPMSVHMGLFTDYDFAKHNLFIRVSDADRNQEMLSNVPHTRVENLAITYHVLIESGAGGIASSIVNNDMMKLFGVSKEQLHIDALNSSPRLFPAHIDSLNTMMENMARRDMRAAGVPEQEIEMMIKEMSQDMAVPLTIVTNEQTMDGAAVLFYPGYMDLIGEQLKGDYYILPSSVHEMLVLPDDGGMTSHELKAMVVAVNNTEVQPAEKLADEVYHYDTRDKIFEKATAFEERQKAKGKEQTMPDKKEPNKSQPVHKPKHKANDMSL</sequence>
<organism evidence="2 3">
    <name type="scientific">Anaerobutyricum soehngenii</name>
    <dbReference type="NCBI Taxonomy" id="105843"/>
    <lineage>
        <taxon>Bacteria</taxon>
        <taxon>Bacillati</taxon>
        <taxon>Bacillota</taxon>
        <taxon>Clostridia</taxon>
        <taxon>Lachnospirales</taxon>
        <taxon>Lachnospiraceae</taxon>
        <taxon>Anaerobutyricum</taxon>
    </lineage>
</organism>
<feature type="compositionally biased region" description="Basic and acidic residues" evidence="1">
    <location>
        <begin position="315"/>
        <end position="337"/>
    </location>
</feature>
<evidence type="ECO:0000256" key="1">
    <source>
        <dbReference type="SAM" id="MobiDB-lite"/>
    </source>
</evidence>
<accession>A0A6N7XZC6</accession>
<dbReference type="AlphaFoldDB" id="A0A6N7XZC6"/>
<dbReference type="InterPro" id="IPR043743">
    <property type="entry name" value="DUF5688"/>
</dbReference>
<protein>
    <submittedName>
        <fullName evidence="2">Uncharacterized protein</fullName>
    </submittedName>
</protein>
<reference evidence="2 3" key="1">
    <citation type="submission" date="2019-08" db="EMBL/GenBank/DDBJ databases">
        <title>In-depth cultivation of the pig gut microbiome towards novel bacterial diversity and tailored functional studies.</title>
        <authorList>
            <person name="Wylensek D."/>
            <person name="Hitch T.C.A."/>
            <person name="Clavel T."/>
        </authorList>
    </citation>
    <scope>NUCLEOTIDE SEQUENCE [LARGE SCALE GENOMIC DNA]</scope>
    <source>
        <strain evidence="2 3">BSM-383-APC-4H</strain>
    </source>
</reference>
<comment type="caution">
    <text evidence="2">The sequence shown here is derived from an EMBL/GenBank/DDBJ whole genome shotgun (WGS) entry which is preliminary data.</text>
</comment>